<comment type="caution">
    <text evidence="3">The sequence shown here is derived from an EMBL/GenBank/DDBJ whole genome shotgun (WGS) entry which is preliminary data.</text>
</comment>
<name>W7SZF9_9STRA</name>
<feature type="non-terminal residue" evidence="3">
    <location>
        <position position="128"/>
    </location>
</feature>
<organism evidence="3 4">
    <name type="scientific">Nannochloropsis gaditana</name>
    <dbReference type="NCBI Taxonomy" id="72520"/>
    <lineage>
        <taxon>Eukaryota</taxon>
        <taxon>Sar</taxon>
        <taxon>Stramenopiles</taxon>
        <taxon>Ochrophyta</taxon>
        <taxon>Eustigmatophyceae</taxon>
        <taxon>Eustigmatales</taxon>
        <taxon>Monodopsidaceae</taxon>
        <taxon>Nannochloropsis</taxon>
    </lineage>
</organism>
<dbReference type="OrthoDB" id="194552at2759"/>
<reference evidence="3 4" key="1">
    <citation type="journal article" date="2014" name="Mol. Plant">
        <title>Chromosome Scale Genome Assembly and Transcriptome Profiling of Nannochloropsis gaditana in Nitrogen Depletion.</title>
        <authorList>
            <person name="Corteggiani Carpinelli E."/>
            <person name="Telatin A."/>
            <person name="Vitulo N."/>
            <person name="Forcato C."/>
            <person name="D'Angelo M."/>
            <person name="Schiavon R."/>
            <person name="Vezzi A."/>
            <person name="Giacometti G.M."/>
            <person name="Morosinotto T."/>
            <person name="Valle G."/>
        </authorList>
    </citation>
    <scope>NUCLEOTIDE SEQUENCE [LARGE SCALE GENOMIC DNA]</scope>
    <source>
        <strain evidence="3 4">B-31</strain>
    </source>
</reference>
<sequence length="128" mass="14389">MFHFARRAAIIACVWGSIFCLQESNAIKRDTNTSVCLAMIIKNEGPILPRLFDSVRGFVSEYCVMDTGSTDDTVDVLKSIDVPGQVLHGPFINFAQARNLMIDECRKLMKSCDYFLLLDADMILKVHP</sequence>
<gene>
    <name evidence="3" type="ORF">Naga_100380g1</name>
</gene>
<dbReference type="InterPro" id="IPR001173">
    <property type="entry name" value="Glyco_trans_2-like"/>
</dbReference>
<dbReference type="EMBL" id="AZIL01003259">
    <property type="protein sequence ID" value="EWM20245.1"/>
    <property type="molecule type" value="Genomic_DNA"/>
</dbReference>
<evidence type="ECO:0000259" key="2">
    <source>
        <dbReference type="Pfam" id="PF00535"/>
    </source>
</evidence>
<evidence type="ECO:0000256" key="1">
    <source>
        <dbReference type="SAM" id="SignalP"/>
    </source>
</evidence>
<dbReference type="Proteomes" id="UP000019335">
    <property type="component" value="Unassembled WGS sequence"/>
</dbReference>
<evidence type="ECO:0000313" key="3">
    <source>
        <dbReference type="EMBL" id="EWM20245.1"/>
    </source>
</evidence>
<keyword evidence="1" id="KW-0732">Signal</keyword>
<dbReference type="InterPro" id="IPR029044">
    <property type="entry name" value="Nucleotide-diphossugar_trans"/>
</dbReference>
<accession>W7SZF9</accession>
<feature type="domain" description="Glycosyltransferase 2-like" evidence="2">
    <location>
        <begin position="38"/>
        <end position="124"/>
    </location>
</feature>
<feature type="chain" id="PRO_5004903166" evidence="1">
    <location>
        <begin position="21"/>
        <end position="128"/>
    </location>
</feature>
<dbReference type="AlphaFoldDB" id="W7SZF9"/>
<dbReference type="SUPFAM" id="SSF53448">
    <property type="entry name" value="Nucleotide-diphospho-sugar transferases"/>
    <property type="match status" value="1"/>
</dbReference>
<dbReference type="Gene3D" id="3.90.550.10">
    <property type="entry name" value="Spore Coat Polysaccharide Biosynthesis Protein SpsA, Chain A"/>
    <property type="match status" value="1"/>
</dbReference>
<dbReference type="PANTHER" id="PTHR43630:SF2">
    <property type="entry name" value="GLYCOSYLTRANSFERASE"/>
    <property type="match status" value="1"/>
</dbReference>
<dbReference type="PANTHER" id="PTHR43630">
    <property type="entry name" value="POLY-BETA-1,6-N-ACETYL-D-GLUCOSAMINE SYNTHASE"/>
    <property type="match status" value="1"/>
</dbReference>
<keyword evidence="4" id="KW-1185">Reference proteome</keyword>
<feature type="signal peptide" evidence="1">
    <location>
        <begin position="1"/>
        <end position="20"/>
    </location>
</feature>
<evidence type="ECO:0000313" key="4">
    <source>
        <dbReference type="Proteomes" id="UP000019335"/>
    </source>
</evidence>
<protein>
    <submittedName>
        <fullName evidence="3">Glycosyl group 2</fullName>
    </submittedName>
</protein>
<proteinExistence type="predicted"/>
<dbReference type="Pfam" id="PF00535">
    <property type="entry name" value="Glycos_transf_2"/>
    <property type="match status" value="1"/>
</dbReference>